<dbReference type="PANTHER" id="PTHR36838">
    <property type="entry name" value="AUXIN EFFLUX CARRIER FAMILY PROTEIN"/>
    <property type="match status" value="1"/>
</dbReference>
<comment type="similarity">
    <text evidence="2">Belongs to the auxin efflux carrier (TC 2.A.69) family.</text>
</comment>
<gene>
    <name evidence="10" type="ORF">IPV69_05770</name>
</gene>
<name>A0A7M2WZB6_9BACT</name>
<keyword evidence="4" id="KW-1003">Cell membrane</keyword>
<feature type="transmembrane region" description="Helical" evidence="9">
    <location>
        <begin position="6"/>
        <end position="25"/>
    </location>
</feature>
<feature type="transmembrane region" description="Helical" evidence="9">
    <location>
        <begin position="92"/>
        <end position="110"/>
    </location>
</feature>
<accession>A0A7M2WZB6</accession>
<organism evidence="10 11">
    <name type="scientific">Humisphaera borealis</name>
    <dbReference type="NCBI Taxonomy" id="2807512"/>
    <lineage>
        <taxon>Bacteria</taxon>
        <taxon>Pseudomonadati</taxon>
        <taxon>Planctomycetota</taxon>
        <taxon>Phycisphaerae</taxon>
        <taxon>Tepidisphaerales</taxon>
        <taxon>Tepidisphaeraceae</taxon>
        <taxon>Humisphaera</taxon>
    </lineage>
</organism>
<feature type="transmembrane region" description="Helical" evidence="9">
    <location>
        <begin position="160"/>
        <end position="184"/>
    </location>
</feature>
<dbReference type="Proteomes" id="UP000593765">
    <property type="component" value="Chromosome"/>
</dbReference>
<protein>
    <submittedName>
        <fullName evidence="10">AEC family transporter</fullName>
    </submittedName>
</protein>
<evidence type="ECO:0000256" key="6">
    <source>
        <dbReference type="ARBA" id="ARBA00022989"/>
    </source>
</evidence>
<keyword evidence="7 9" id="KW-0472">Membrane</keyword>
<keyword evidence="6 9" id="KW-1133">Transmembrane helix</keyword>
<evidence type="ECO:0000256" key="3">
    <source>
        <dbReference type="ARBA" id="ARBA00022448"/>
    </source>
</evidence>
<feature type="region of interest" description="Disordered" evidence="8">
    <location>
        <begin position="127"/>
        <end position="153"/>
    </location>
</feature>
<evidence type="ECO:0000256" key="5">
    <source>
        <dbReference type="ARBA" id="ARBA00022692"/>
    </source>
</evidence>
<dbReference type="PANTHER" id="PTHR36838:SF1">
    <property type="entry name" value="SLR1864 PROTEIN"/>
    <property type="match status" value="1"/>
</dbReference>
<feature type="transmembrane region" description="Helical" evidence="9">
    <location>
        <begin position="302"/>
        <end position="320"/>
    </location>
</feature>
<evidence type="ECO:0000256" key="8">
    <source>
        <dbReference type="SAM" id="MobiDB-lite"/>
    </source>
</evidence>
<evidence type="ECO:0000256" key="9">
    <source>
        <dbReference type="SAM" id="Phobius"/>
    </source>
</evidence>
<dbReference type="InterPro" id="IPR004776">
    <property type="entry name" value="Mem_transp_PIN-like"/>
</dbReference>
<proteinExistence type="inferred from homology"/>
<keyword evidence="5 9" id="KW-0812">Transmembrane</keyword>
<feature type="transmembrane region" description="Helical" evidence="9">
    <location>
        <begin position="58"/>
        <end position="80"/>
    </location>
</feature>
<dbReference type="AlphaFoldDB" id="A0A7M2WZB6"/>
<dbReference type="Pfam" id="PF03547">
    <property type="entry name" value="Mem_trans"/>
    <property type="match status" value="1"/>
</dbReference>
<comment type="subcellular location">
    <subcellularLocation>
        <location evidence="1">Cell membrane</location>
        <topology evidence="1">Multi-pass membrane protein</topology>
    </subcellularLocation>
</comment>
<keyword evidence="3" id="KW-0813">Transport</keyword>
<dbReference type="KEGG" id="hbs:IPV69_05770"/>
<evidence type="ECO:0000256" key="4">
    <source>
        <dbReference type="ARBA" id="ARBA00022475"/>
    </source>
</evidence>
<dbReference type="EMBL" id="CP063458">
    <property type="protein sequence ID" value="QOV90867.1"/>
    <property type="molecule type" value="Genomic_DNA"/>
</dbReference>
<evidence type="ECO:0000256" key="1">
    <source>
        <dbReference type="ARBA" id="ARBA00004651"/>
    </source>
</evidence>
<dbReference type="GO" id="GO:0005886">
    <property type="term" value="C:plasma membrane"/>
    <property type="evidence" value="ECO:0007669"/>
    <property type="project" value="UniProtKB-SubCell"/>
</dbReference>
<feature type="transmembrane region" description="Helical" evidence="9">
    <location>
        <begin position="231"/>
        <end position="250"/>
    </location>
</feature>
<evidence type="ECO:0000256" key="7">
    <source>
        <dbReference type="ARBA" id="ARBA00023136"/>
    </source>
</evidence>
<dbReference type="InterPro" id="IPR038770">
    <property type="entry name" value="Na+/solute_symporter_sf"/>
</dbReference>
<keyword evidence="11" id="KW-1185">Reference proteome</keyword>
<evidence type="ECO:0000313" key="11">
    <source>
        <dbReference type="Proteomes" id="UP000593765"/>
    </source>
</evidence>
<sequence length="358" mass="38275">MITSILFNILGPILVLVLLGSLARWRFKIDVGSLSKLNIYIFLPAFFFDHVVNSELSIGQAAGVVLATVLQVAILGGFVWGVGRAVGASRKTIAAMAMCVMFYNAGNYGLALSELAYPGKAVSGVRASPSADSGPQSDPTAPPPFHAPPTAPTAARNGPAVQAFVVFCQNILNFTVGLFIAGSAGGGSAADSLRKFVRMPTAYTLAIALLARWWRVEGGEIPKIVNLTAQYLSRGLVPLALITLGAQLALQPRWPRWKPVSFVLVVRLLWAPAQMALMLYGLHRLFVGRSEVLALWPWPAENLILTAGVPTAINTLLVTLEVGGDAELTADCVFWTTAFSAITITFWLVLLQSGWITS</sequence>
<evidence type="ECO:0000256" key="2">
    <source>
        <dbReference type="ARBA" id="ARBA00010145"/>
    </source>
</evidence>
<dbReference type="RefSeq" id="WP_206293971.1">
    <property type="nucleotide sequence ID" value="NZ_CP063458.1"/>
</dbReference>
<feature type="transmembrane region" description="Helical" evidence="9">
    <location>
        <begin position="262"/>
        <end position="282"/>
    </location>
</feature>
<dbReference type="Gene3D" id="1.20.1530.20">
    <property type="match status" value="1"/>
</dbReference>
<evidence type="ECO:0000313" key="10">
    <source>
        <dbReference type="EMBL" id="QOV90867.1"/>
    </source>
</evidence>
<reference evidence="10 11" key="1">
    <citation type="submission" date="2020-10" db="EMBL/GenBank/DDBJ databases">
        <title>Wide distribution of Phycisphaera-like planctomycetes from WD2101 soil group in peatlands and genome analysis of the first cultivated representative.</title>
        <authorList>
            <person name="Dedysh S.N."/>
            <person name="Beletsky A.V."/>
            <person name="Ivanova A."/>
            <person name="Kulichevskaya I.S."/>
            <person name="Suzina N.E."/>
            <person name="Philippov D.A."/>
            <person name="Rakitin A.L."/>
            <person name="Mardanov A.V."/>
            <person name="Ravin N.V."/>
        </authorList>
    </citation>
    <scope>NUCLEOTIDE SEQUENCE [LARGE SCALE GENOMIC DNA]</scope>
    <source>
        <strain evidence="10 11">M1803</strain>
    </source>
</reference>
<feature type="transmembrane region" description="Helical" evidence="9">
    <location>
        <begin position="332"/>
        <end position="356"/>
    </location>
</feature>
<feature type="compositionally biased region" description="Pro residues" evidence="8">
    <location>
        <begin position="140"/>
        <end position="151"/>
    </location>
</feature>
<dbReference type="GO" id="GO:0055085">
    <property type="term" value="P:transmembrane transport"/>
    <property type="evidence" value="ECO:0007669"/>
    <property type="project" value="InterPro"/>
</dbReference>